<accession>A0AAV5U7H1</accession>
<proteinExistence type="predicted"/>
<dbReference type="EMBL" id="BTSX01000006">
    <property type="protein sequence ID" value="GMT02794.1"/>
    <property type="molecule type" value="Genomic_DNA"/>
</dbReference>
<feature type="non-terminal residue" evidence="2">
    <location>
        <position position="1"/>
    </location>
</feature>
<evidence type="ECO:0000313" key="3">
    <source>
        <dbReference type="Proteomes" id="UP001432027"/>
    </source>
</evidence>
<reference evidence="2" key="1">
    <citation type="submission" date="2023-10" db="EMBL/GenBank/DDBJ databases">
        <title>Genome assembly of Pristionchus species.</title>
        <authorList>
            <person name="Yoshida K."/>
            <person name="Sommer R.J."/>
        </authorList>
    </citation>
    <scope>NUCLEOTIDE SEQUENCE</scope>
    <source>
        <strain evidence="2">RS0144</strain>
    </source>
</reference>
<protein>
    <submittedName>
        <fullName evidence="2">Uncharacterized protein</fullName>
    </submittedName>
</protein>
<dbReference type="Proteomes" id="UP001432027">
    <property type="component" value="Unassembled WGS sequence"/>
</dbReference>
<comment type="caution">
    <text evidence="2">The sequence shown here is derived from an EMBL/GenBank/DDBJ whole genome shotgun (WGS) entry which is preliminary data.</text>
</comment>
<evidence type="ECO:0000256" key="1">
    <source>
        <dbReference type="SAM" id="MobiDB-lite"/>
    </source>
</evidence>
<name>A0AAV5U7H1_9BILA</name>
<sequence>LILPSRPVAVRSLARPPRSDHASLMATTGTVVAFTHADVCGFPGTVVNRWGVVCDLCLAGTVAMLYYTTRYSTVAAPPKHLLRFEPEPANNLDTAKCHSPAASSPTKRTREGSS</sequence>
<dbReference type="AlphaFoldDB" id="A0AAV5U7H1"/>
<gene>
    <name evidence="2" type="ORF">PENTCL1PPCAC_24968</name>
</gene>
<evidence type="ECO:0000313" key="2">
    <source>
        <dbReference type="EMBL" id="GMT02794.1"/>
    </source>
</evidence>
<keyword evidence="3" id="KW-1185">Reference proteome</keyword>
<feature type="region of interest" description="Disordered" evidence="1">
    <location>
        <begin position="90"/>
        <end position="114"/>
    </location>
</feature>
<organism evidence="2 3">
    <name type="scientific">Pristionchus entomophagus</name>
    <dbReference type="NCBI Taxonomy" id="358040"/>
    <lineage>
        <taxon>Eukaryota</taxon>
        <taxon>Metazoa</taxon>
        <taxon>Ecdysozoa</taxon>
        <taxon>Nematoda</taxon>
        <taxon>Chromadorea</taxon>
        <taxon>Rhabditida</taxon>
        <taxon>Rhabditina</taxon>
        <taxon>Diplogasteromorpha</taxon>
        <taxon>Diplogasteroidea</taxon>
        <taxon>Neodiplogasteridae</taxon>
        <taxon>Pristionchus</taxon>
    </lineage>
</organism>